<dbReference type="PANTHER" id="PTHR43229">
    <property type="entry name" value="NODULATION PROTEIN J"/>
    <property type="match status" value="1"/>
</dbReference>
<evidence type="ECO:0000256" key="5">
    <source>
        <dbReference type="SAM" id="Phobius"/>
    </source>
</evidence>
<name>A0ABZ1BUH5_9FIRM</name>
<feature type="transmembrane region" description="Helical" evidence="5">
    <location>
        <begin position="30"/>
        <end position="54"/>
    </location>
</feature>
<dbReference type="PANTHER" id="PTHR43229:SF6">
    <property type="entry name" value="ABC-TYPE MULTIDRUG TRANSPORT SYSTEM, PERMEASE COMPONENT"/>
    <property type="match status" value="1"/>
</dbReference>
<keyword evidence="8" id="KW-1185">Reference proteome</keyword>
<comment type="subcellular location">
    <subcellularLocation>
        <location evidence="1">Membrane</location>
        <topology evidence="1">Multi-pass membrane protein</topology>
    </subcellularLocation>
</comment>
<dbReference type="EMBL" id="CP141615">
    <property type="protein sequence ID" value="WRP16465.1"/>
    <property type="molecule type" value="Genomic_DNA"/>
</dbReference>
<feature type="transmembrane region" description="Helical" evidence="5">
    <location>
        <begin position="247"/>
        <end position="269"/>
    </location>
</feature>
<keyword evidence="4 5" id="KW-0472">Membrane</keyword>
<feature type="transmembrane region" description="Helical" evidence="5">
    <location>
        <begin position="182"/>
        <end position="199"/>
    </location>
</feature>
<proteinExistence type="predicted"/>
<evidence type="ECO:0000313" key="7">
    <source>
        <dbReference type="EMBL" id="WRP16465.1"/>
    </source>
</evidence>
<evidence type="ECO:0000256" key="2">
    <source>
        <dbReference type="ARBA" id="ARBA00022692"/>
    </source>
</evidence>
<evidence type="ECO:0000256" key="1">
    <source>
        <dbReference type="ARBA" id="ARBA00004141"/>
    </source>
</evidence>
<evidence type="ECO:0000256" key="3">
    <source>
        <dbReference type="ARBA" id="ARBA00022989"/>
    </source>
</evidence>
<evidence type="ECO:0000313" key="8">
    <source>
        <dbReference type="Proteomes" id="UP001332192"/>
    </source>
</evidence>
<organism evidence="7 8">
    <name type="scientific">Carboxydichorda subterranea</name>
    <dbReference type="NCBI Taxonomy" id="3109565"/>
    <lineage>
        <taxon>Bacteria</taxon>
        <taxon>Bacillati</taxon>
        <taxon>Bacillota</taxon>
        <taxon>Limnochordia</taxon>
        <taxon>Limnochordales</taxon>
        <taxon>Geochordaceae</taxon>
        <taxon>Carboxydichorda</taxon>
    </lineage>
</organism>
<keyword evidence="3 5" id="KW-1133">Transmembrane helix</keyword>
<reference evidence="7 8" key="1">
    <citation type="journal article" date="2024" name="Front. Microbiol.">
        <title>Novel thermophilic genera Geochorda gen. nov. and Carboxydochorda gen. nov. from the deep terrestrial subsurface reveal the ecophysiological diversity in the class Limnochordia.</title>
        <authorList>
            <person name="Karnachuk O.V."/>
            <person name="Lukina A.P."/>
            <person name="Avakyan M.R."/>
            <person name="Kadnikov V.V."/>
            <person name="Begmatov S."/>
            <person name="Beletsky A.V."/>
            <person name="Vlasova K.G."/>
            <person name="Novikov A.A."/>
            <person name="Shcherbakova V.A."/>
            <person name="Mardanov A.V."/>
            <person name="Ravin N.V."/>
        </authorList>
    </citation>
    <scope>NUCLEOTIDE SEQUENCE [LARGE SCALE GENOMIC DNA]</scope>
    <source>
        <strain evidence="7 8">L945</strain>
    </source>
</reference>
<accession>A0ABZ1BUH5</accession>
<keyword evidence="2 5" id="KW-0812">Transmembrane</keyword>
<gene>
    <name evidence="7" type="ORF">U7230_10185</name>
</gene>
<evidence type="ECO:0000259" key="6">
    <source>
        <dbReference type="Pfam" id="PF01061"/>
    </source>
</evidence>
<feature type="transmembrane region" description="Helical" evidence="5">
    <location>
        <begin position="149"/>
        <end position="175"/>
    </location>
</feature>
<dbReference type="Pfam" id="PF01061">
    <property type="entry name" value="ABC2_membrane"/>
    <property type="match status" value="1"/>
</dbReference>
<feature type="transmembrane region" description="Helical" evidence="5">
    <location>
        <begin position="119"/>
        <end position="143"/>
    </location>
</feature>
<dbReference type="RefSeq" id="WP_324715738.1">
    <property type="nucleotide sequence ID" value="NZ_CP141615.1"/>
</dbReference>
<feature type="domain" description="ABC-2 type transporter transmembrane" evidence="6">
    <location>
        <begin position="25"/>
        <end position="225"/>
    </location>
</feature>
<dbReference type="InterPro" id="IPR013525">
    <property type="entry name" value="ABC2_TM"/>
</dbReference>
<feature type="transmembrane region" description="Helical" evidence="5">
    <location>
        <begin position="61"/>
        <end position="81"/>
    </location>
</feature>
<protein>
    <submittedName>
        <fullName evidence="7">ABC transporter permease</fullName>
    </submittedName>
</protein>
<evidence type="ECO:0000256" key="4">
    <source>
        <dbReference type="ARBA" id="ARBA00023136"/>
    </source>
</evidence>
<dbReference type="InterPro" id="IPR051784">
    <property type="entry name" value="Nod_factor_ABC_transporter"/>
</dbReference>
<sequence>MAVRRRSVAHTILGGVWLGWKVDSNWADPWLFAGYAILRPLAQSLILVVMYWVIAHDTTTGYFGSLMVGGAFFTVVQYVLAGTSWCVIEDREFYSTIRYIYLASRSLVWYLLGRAVAKLALALLSVGVILVFVRVALGAPVWVHGLQTPAGLAALAAGVGATAAMGIGLSGVLLLAARRGEFYSEAVAGSIFLAAGAVFPPDVLPRWLQGVAAVLPQTYWLEATRRWLVEGSWQWSAWLSRLPDGELLGRLLASGSGWGLAGVAVFLAAEAYVRRTGTLDHHTED</sequence>
<dbReference type="Proteomes" id="UP001332192">
    <property type="component" value="Chromosome"/>
</dbReference>